<evidence type="ECO:0000256" key="1">
    <source>
        <dbReference type="SAM" id="MobiDB-lite"/>
    </source>
</evidence>
<dbReference type="AlphaFoldDB" id="A0A6A6BZJ6"/>
<name>A0A6A6BZJ6_ZASCE</name>
<organism evidence="2 3">
    <name type="scientific">Zasmidium cellare ATCC 36951</name>
    <dbReference type="NCBI Taxonomy" id="1080233"/>
    <lineage>
        <taxon>Eukaryota</taxon>
        <taxon>Fungi</taxon>
        <taxon>Dikarya</taxon>
        <taxon>Ascomycota</taxon>
        <taxon>Pezizomycotina</taxon>
        <taxon>Dothideomycetes</taxon>
        <taxon>Dothideomycetidae</taxon>
        <taxon>Mycosphaerellales</taxon>
        <taxon>Mycosphaerellaceae</taxon>
        <taxon>Zasmidium</taxon>
    </lineage>
</organism>
<gene>
    <name evidence="2" type="ORF">M409DRAFT_30196</name>
</gene>
<dbReference type="Proteomes" id="UP000799537">
    <property type="component" value="Unassembled WGS sequence"/>
</dbReference>
<dbReference type="GeneID" id="54563075"/>
<proteinExistence type="predicted"/>
<feature type="compositionally biased region" description="Low complexity" evidence="1">
    <location>
        <begin position="28"/>
        <end position="54"/>
    </location>
</feature>
<keyword evidence="3" id="KW-1185">Reference proteome</keyword>
<reference evidence="2" key="1">
    <citation type="journal article" date="2020" name="Stud. Mycol.">
        <title>101 Dothideomycetes genomes: a test case for predicting lifestyles and emergence of pathogens.</title>
        <authorList>
            <person name="Haridas S."/>
            <person name="Albert R."/>
            <person name="Binder M."/>
            <person name="Bloem J."/>
            <person name="Labutti K."/>
            <person name="Salamov A."/>
            <person name="Andreopoulos B."/>
            <person name="Baker S."/>
            <person name="Barry K."/>
            <person name="Bills G."/>
            <person name="Bluhm B."/>
            <person name="Cannon C."/>
            <person name="Castanera R."/>
            <person name="Culley D."/>
            <person name="Daum C."/>
            <person name="Ezra D."/>
            <person name="Gonzalez J."/>
            <person name="Henrissat B."/>
            <person name="Kuo A."/>
            <person name="Liang C."/>
            <person name="Lipzen A."/>
            <person name="Lutzoni F."/>
            <person name="Magnuson J."/>
            <person name="Mondo S."/>
            <person name="Nolan M."/>
            <person name="Ohm R."/>
            <person name="Pangilinan J."/>
            <person name="Park H.-J."/>
            <person name="Ramirez L."/>
            <person name="Alfaro M."/>
            <person name="Sun H."/>
            <person name="Tritt A."/>
            <person name="Yoshinaga Y."/>
            <person name="Zwiers L.-H."/>
            <person name="Turgeon B."/>
            <person name="Goodwin S."/>
            <person name="Spatafora J."/>
            <person name="Crous P."/>
            <person name="Grigoriev I."/>
        </authorList>
    </citation>
    <scope>NUCLEOTIDE SEQUENCE</scope>
    <source>
        <strain evidence="2">ATCC 36951</strain>
    </source>
</reference>
<protein>
    <submittedName>
        <fullName evidence="2">Uncharacterized protein</fullName>
    </submittedName>
</protein>
<evidence type="ECO:0000313" key="2">
    <source>
        <dbReference type="EMBL" id="KAF2159320.1"/>
    </source>
</evidence>
<evidence type="ECO:0000313" key="3">
    <source>
        <dbReference type="Proteomes" id="UP000799537"/>
    </source>
</evidence>
<sequence length="494" mass="55287">MDPREVFTTDRGKFDHDLSLLIDTAAAAAQVSSSSSTSEVPSPSTTTARTSPPVVNDPRLRKRLLPQPRPVSSKKARLDVSEGSVSAPSPPKDQGTGANTIPLGSRNDPSQTWNTLRNAVHRQWDTRKDDLAYEQLVAKRRAERLVNVDRYIPGDAPPPSSSLVRRTSWTDKKPFPFAKLPDKVQDKILAMVLVKEDPLVIDFTWLRPFINGHCRVPTTTRTFKIDDVSYTAPLDWTKLIDEVGLMQKDCSMFTDALEVRGNKTRKLKSPSRGLTTALLRVSKGMHARAAPVFYGKNIFHFPWATSAWMQLESFLATIGPVNVGHLRQIQIHTPLWHRGVQEDFVEGAILDLTSPASRLGVVKPAARDRLLSAIRSSVQALLKAGKLERLSIDLEHGMVTDRWTGRYSNDRHLIAASDAEESVVRKQQGIELLRKLSECKSLKTKPLLVFHHPSPSGQIAKYDLSEFRSRLAGIIREAEKYGWKVDQHLKSGRR</sequence>
<accession>A0A6A6BZJ6</accession>
<dbReference type="RefSeq" id="XP_033660209.1">
    <property type="nucleotide sequence ID" value="XM_033809803.1"/>
</dbReference>
<feature type="region of interest" description="Disordered" evidence="1">
    <location>
        <begin position="28"/>
        <end position="112"/>
    </location>
</feature>
<dbReference type="OrthoDB" id="3648099at2759"/>
<dbReference type="EMBL" id="ML993639">
    <property type="protein sequence ID" value="KAF2159320.1"/>
    <property type="molecule type" value="Genomic_DNA"/>
</dbReference>